<proteinExistence type="inferred from homology"/>
<evidence type="ECO:0000256" key="3">
    <source>
        <dbReference type="ARBA" id="ARBA00022989"/>
    </source>
</evidence>
<comment type="subcellular location">
    <subcellularLocation>
        <location evidence="1 5">Membrane</location>
        <topology evidence="1 5">Multi-pass membrane protein</topology>
    </subcellularLocation>
</comment>
<reference evidence="6 7" key="1">
    <citation type="submission" date="2015-12" db="EMBL/GenBank/DDBJ databases">
        <title>The genome of Folsomia candida.</title>
        <authorList>
            <person name="Faddeeva A."/>
            <person name="Derks M.F."/>
            <person name="Anvar Y."/>
            <person name="Smit S."/>
            <person name="Van Straalen N."/>
            <person name="Roelofs D."/>
        </authorList>
    </citation>
    <scope>NUCLEOTIDE SEQUENCE [LARGE SCALE GENOMIC DNA]</scope>
    <source>
        <strain evidence="6 7">VU population</strain>
        <tissue evidence="6">Whole body</tissue>
    </source>
</reference>
<protein>
    <recommendedName>
        <fullName evidence="5">PRA1 family protein</fullName>
    </recommendedName>
</protein>
<dbReference type="EMBL" id="LNIX01000020">
    <property type="protein sequence ID" value="OXA43938.1"/>
    <property type="molecule type" value="Genomic_DNA"/>
</dbReference>
<dbReference type="OrthoDB" id="18213at2759"/>
<keyword evidence="7" id="KW-1185">Reference proteome</keyword>
<feature type="transmembrane region" description="Helical" evidence="5">
    <location>
        <begin position="68"/>
        <end position="86"/>
    </location>
</feature>
<evidence type="ECO:0000256" key="5">
    <source>
        <dbReference type="RuleBase" id="RU363107"/>
    </source>
</evidence>
<dbReference type="Proteomes" id="UP000198287">
    <property type="component" value="Unassembled WGS sequence"/>
</dbReference>
<dbReference type="AlphaFoldDB" id="A0A226DG25"/>
<evidence type="ECO:0000313" key="6">
    <source>
        <dbReference type="EMBL" id="OXA43938.1"/>
    </source>
</evidence>
<feature type="transmembrane region" description="Helical" evidence="5">
    <location>
        <begin position="121"/>
        <end position="141"/>
    </location>
</feature>
<gene>
    <name evidence="6" type="ORF">Fcan01_21072</name>
</gene>
<feature type="transmembrane region" description="Helical" evidence="5">
    <location>
        <begin position="98"/>
        <end position="115"/>
    </location>
</feature>
<comment type="caution">
    <text evidence="6">The sequence shown here is derived from an EMBL/GenBank/DDBJ whole genome shotgun (WGS) entry which is preliminary data.</text>
</comment>
<dbReference type="InterPro" id="IPR004895">
    <property type="entry name" value="Prenylated_rab_accept_PRA1"/>
</dbReference>
<evidence type="ECO:0000313" key="7">
    <source>
        <dbReference type="Proteomes" id="UP000198287"/>
    </source>
</evidence>
<name>A0A226DG25_FOLCA</name>
<evidence type="ECO:0000256" key="1">
    <source>
        <dbReference type="ARBA" id="ARBA00004141"/>
    </source>
</evidence>
<dbReference type="PANTHER" id="PTHR12859">
    <property type="entry name" value="PRA1 PROTEIN"/>
    <property type="match status" value="1"/>
</dbReference>
<dbReference type="Pfam" id="PF03208">
    <property type="entry name" value="PRA1"/>
    <property type="match status" value="1"/>
</dbReference>
<evidence type="ECO:0000256" key="2">
    <source>
        <dbReference type="ARBA" id="ARBA00022692"/>
    </source>
</evidence>
<dbReference type="PANTHER" id="PTHR12859:SF0">
    <property type="entry name" value="PRA1 FAMILY PROTEIN"/>
    <property type="match status" value="1"/>
</dbReference>
<accession>A0A226DG25</accession>
<evidence type="ECO:0000256" key="4">
    <source>
        <dbReference type="ARBA" id="ARBA00023136"/>
    </source>
</evidence>
<dbReference type="OMA" id="QIPNFKD"/>
<keyword evidence="3 5" id="KW-1133">Transmembrane helix</keyword>
<feature type="transmembrane region" description="Helical" evidence="5">
    <location>
        <begin position="42"/>
        <end position="62"/>
    </location>
</feature>
<comment type="similarity">
    <text evidence="5">Belongs to the PRA1 family.</text>
</comment>
<organism evidence="6 7">
    <name type="scientific">Folsomia candida</name>
    <name type="common">Springtail</name>
    <dbReference type="NCBI Taxonomy" id="158441"/>
    <lineage>
        <taxon>Eukaryota</taxon>
        <taxon>Metazoa</taxon>
        <taxon>Ecdysozoa</taxon>
        <taxon>Arthropoda</taxon>
        <taxon>Hexapoda</taxon>
        <taxon>Collembola</taxon>
        <taxon>Entomobryomorpha</taxon>
        <taxon>Isotomoidea</taxon>
        <taxon>Isotomidae</taxon>
        <taxon>Proisotominae</taxon>
        <taxon>Folsomia</taxon>
    </lineage>
</organism>
<sequence length="180" mass="20086">MTSKMSLEPLRSLDDFLLTSARFQVPTVGDLDRWNKRVQENLIYYQTNYLLAATIIFLIVGVMHPADMLVGILAFAGAYLGCNYVLKNQAIITDFKKNHPVVTLVGVCGLGYMVTSLISSVLVFSFGILLPIVVVFIHASLRLRDTKNKLSNLKEKLHLKQTPMGMLLEELGMSFEGFAD</sequence>
<keyword evidence="2 5" id="KW-0812">Transmembrane</keyword>
<keyword evidence="4 5" id="KW-0472">Membrane</keyword>
<dbReference type="STRING" id="158441.A0A226DG25"/>
<dbReference type="GO" id="GO:0016020">
    <property type="term" value="C:membrane"/>
    <property type="evidence" value="ECO:0007669"/>
    <property type="project" value="UniProtKB-SubCell"/>
</dbReference>